<dbReference type="InterPro" id="IPR057707">
    <property type="entry name" value="DUF7947"/>
</dbReference>
<evidence type="ECO:0000313" key="4">
    <source>
        <dbReference type="EMBL" id="MCG5031705.1"/>
    </source>
</evidence>
<proteinExistence type="predicted"/>
<dbReference type="Pfam" id="PF25679">
    <property type="entry name" value="DUF7947"/>
    <property type="match status" value="1"/>
</dbReference>
<evidence type="ECO:0000259" key="3">
    <source>
        <dbReference type="Pfam" id="PF25679"/>
    </source>
</evidence>
<dbReference type="InterPro" id="IPR057706">
    <property type="entry name" value="DUF7946"/>
</dbReference>
<protein>
    <submittedName>
        <fullName evidence="4">Uncharacterized protein</fullName>
    </submittedName>
</protein>
<feature type="domain" description="DUF7947" evidence="3">
    <location>
        <begin position="191"/>
        <end position="268"/>
    </location>
</feature>
<accession>A0ABS9MSW6</accession>
<dbReference type="Proteomes" id="UP001297600">
    <property type="component" value="Unassembled WGS sequence"/>
</dbReference>
<dbReference type="RefSeq" id="WP_237980141.1">
    <property type="nucleotide sequence ID" value="NZ_JAKNCT010000012.1"/>
</dbReference>
<evidence type="ECO:0000259" key="2">
    <source>
        <dbReference type="Pfam" id="PF25678"/>
    </source>
</evidence>
<evidence type="ECO:0000256" key="1">
    <source>
        <dbReference type="SAM" id="Coils"/>
    </source>
</evidence>
<comment type="caution">
    <text evidence="4">The sequence shown here is derived from an EMBL/GenBank/DDBJ whole genome shotgun (WGS) entry which is preliminary data.</text>
</comment>
<evidence type="ECO:0000313" key="5">
    <source>
        <dbReference type="Proteomes" id="UP001297600"/>
    </source>
</evidence>
<feature type="domain" description="DUF7946" evidence="2">
    <location>
        <begin position="9"/>
        <end position="180"/>
    </location>
</feature>
<name>A0ABS9MSW6_9BURK</name>
<keyword evidence="1" id="KW-0175">Coiled coil</keyword>
<organism evidence="4 5">
    <name type="scientific">Mesosutterella porci</name>
    <dbReference type="NCBI Taxonomy" id="2915351"/>
    <lineage>
        <taxon>Bacteria</taxon>
        <taxon>Pseudomonadati</taxon>
        <taxon>Pseudomonadota</taxon>
        <taxon>Betaproteobacteria</taxon>
        <taxon>Burkholderiales</taxon>
        <taxon>Sutterellaceae</taxon>
        <taxon>Mesosutterella</taxon>
    </lineage>
</organism>
<keyword evidence="5" id="KW-1185">Reference proteome</keyword>
<gene>
    <name evidence="4" type="ORF">MAF45_09665</name>
</gene>
<dbReference type="Pfam" id="PF25678">
    <property type="entry name" value="DUF7946"/>
    <property type="match status" value="1"/>
</dbReference>
<sequence>MPDGSVSYVIQFDGLINSDNSINLSDLGESLQGFAKILVCVGNFVSTGQYNRKYSTLGTKVTTNAKLEKGCIELPVSVSPEVANLFSGFAGAVFSPIIAYVISRRKKKEMEYLSAALQQSLAQNKELQDRLMATIDKMSDGLVSATRQALSPIGKSCNTVSVLDEEKRPIVSADRSLKEYFDKPIQKVDEEKTYEGLLTELDKVTGACKLSLNGQDSDTRINGLITDPALQTEQNDYVSSFASGDVLKFKAKAQLSKDNDIVKLFISNTVK</sequence>
<feature type="coiled-coil region" evidence="1">
    <location>
        <begin position="110"/>
        <end position="137"/>
    </location>
</feature>
<dbReference type="EMBL" id="JAKNCT010000012">
    <property type="protein sequence ID" value="MCG5031705.1"/>
    <property type="molecule type" value="Genomic_DNA"/>
</dbReference>
<reference evidence="4 5" key="1">
    <citation type="submission" date="2022-02" db="EMBL/GenBank/DDBJ databases">
        <title>Mesosutterella porci, a novel member of the family Sutterellaceae from pig feces.</title>
        <authorList>
            <person name="Wylensek D."/>
            <person name="Clavel T."/>
        </authorList>
    </citation>
    <scope>NUCLEOTIDE SEQUENCE [LARGE SCALE GENOMIC DNA]</scope>
    <source>
        <strain evidence="5">oilRF-744-wt-GAM-9</strain>
    </source>
</reference>